<dbReference type="Pfam" id="PF20681">
    <property type="entry name" value="DUF6818"/>
    <property type="match status" value="1"/>
</dbReference>
<feature type="compositionally biased region" description="Low complexity" evidence="2">
    <location>
        <begin position="415"/>
        <end position="428"/>
    </location>
</feature>
<dbReference type="InterPro" id="IPR049203">
    <property type="entry name" value="DUF6818"/>
</dbReference>
<gene>
    <name evidence="4" type="ORF">PGTUg99_018764</name>
</gene>
<feature type="coiled-coil region" evidence="1">
    <location>
        <begin position="298"/>
        <end position="325"/>
    </location>
</feature>
<keyword evidence="1" id="KW-0175">Coiled coil</keyword>
<organism evidence="4 5">
    <name type="scientific">Puccinia graminis f. sp. tritici</name>
    <dbReference type="NCBI Taxonomy" id="56615"/>
    <lineage>
        <taxon>Eukaryota</taxon>
        <taxon>Fungi</taxon>
        <taxon>Dikarya</taxon>
        <taxon>Basidiomycota</taxon>
        <taxon>Pucciniomycotina</taxon>
        <taxon>Pucciniomycetes</taxon>
        <taxon>Pucciniales</taxon>
        <taxon>Pucciniaceae</taxon>
        <taxon>Puccinia</taxon>
    </lineage>
</organism>
<protein>
    <recommendedName>
        <fullName evidence="3">DUF6818 domain-containing protein</fullName>
    </recommendedName>
</protein>
<dbReference type="PANTHER" id="PTHR34409:SF1">
    <property type="entry name" value="MYB-LIKE DOMAIN-CONTAINING PROTEIN"/>
    <property type="match status" value="1"/>
</dbReference>
<accession>A0A5B0QL11</accession>
<feature type="compositionally biased region" description="Polar residues" evidence="2">
    <location>
        <begin position="1"/>
        <end position="11"/>
    </location>
</feature>
<reference evidence="4 5" key="1">
    <citation type="submission" date="2019-05" db="EMBL/GenBank/DDBJ databases">
        <title>Emergence of the Ug99 lineage of the wheat stem rust pathogen through somatic hybridization.</title>
        <authorList>
            <person name="Li F."/>
            <person name="Upadhyaya N.M."/>
            <person name="Sperschneider J."/>
            <person name="Matny O."/>
            <person name="Nguyen-Phuc H."/>
            <person name="Mago R."/>
            <person name="Raley C."/>
            <person name="Miller M.E."/>
            <person name="Silverstein K.A.T."/>
            <person name="Henningsen E."/>
            <person name="Hirsch C.D."/>
            <person name="Visser B."/>
            <person name="Pretorius Z.A."/>
            <person name="Steffenson B.J."/>
            <person name="Schwessinger B."/>
            <person name="Dodds P.N."/>
            <person name="Figueroa M."/>
        </authorList>
    </citation>
    <scope>NUCLEOTIDE SEQUENCE [LARGE SCALE GENOMIC DNA]</scope>
    <source>
        <strain evidence="4 5">Ug99</strain>
    </source>
</reference>
<feature type="domain" description="DUF6818" evidence="3">
    <location>
        <begin position="83"/>
        <end position="130"/>
    </location>
</feature>
<evidence type="ECO:0000313" key="4">
    <source>
        <dbReference type="EMBL" id="KAA1113665.1"/>
    </source>
</evidence>
<name>A0A5B0QL11_PUCGR</name>
<proteinExistence type="predicted"/>
<dbReference type="PANTHER" id="PTHR34409">
    <property type="entry name" value="SET DOMAIN-CONTAINING PROTEIN"/>
    <property type="match status" value="1"/>
</dbReference>
<feature type="compositionally biased region" description="Polar residues" evidence="2">
    <location>
        <begin position="23"/>
        <end position="40"/>
    </location>
</feature>
<evidence type="ECO:0000256" key="1">
    <source>
        <dbReference type="SAM" id="Coils"/>
    </source>
</evidence>
<dbReference type="Proteomes" id="UP000325313">
    <property type="component" value="Unassembled WGS sequence"/>
</dbReference>
<dbReference type="EMBL" id="VDEP01000276">
    <property type="protein sequence ID" value="KAA1113665.1"/>
    <property type="molecule type" value="Genomic_DNA"/>
</dbReference>
<comment type="caution">
    <text evidence="4">The sequence shown here is derived from an EMBL/GenBank/DDBJ whole genome shotgun (WGS) entry which is preliminary data.</text>
</comment>
<evidence type="ECO:0000259" key="3">
    <source>
        <dbReference type="Pfam" id="PF20681"/>
    </source>
</evidence>
<feature type="compositionally biased region" description="Polar residues" evidence="2">
    <location>
        <begin position="362"/>
        <end position="411"/>
    </location>
</feature>
<sequence length="444" mass="48674">MMVSDPQIQASQGNQNPPNPNQTADVDTQTQTNKSGSSRPNKGGSKKNKKTMINRLRAKKLGVGRQVLWDTMSPSVCFLLLNRPEREADNLKQKFKGLAQSQKPTGNATCPEHIREAKRVDALINEKANECALGSLSSGDERNGVGADVLSSDDDDVDVNETTGELESGQPEGAGTLLSGWSQTQLANQDLGDSPNPSQTHSMRGQTYQSPLVHRTHSQASSARPSPMMSVNRRSRGRPGDQLESRLNSFLDMDARKEQDREQSLSSFYSAQLMEANATIRDLRSELARVRGGIQSDVIRLQEEKHRLELENTSLKSKIEVLQLRANMQPNAAWGQMHHPHMFNHGFAMQSLPVFATHHHQQPPTGINPQLANTSGLNNAPGVNQPQPTGLNLQHAAPTSLNQQQPSSLTPDQVGFHPQQQPQGQHHFSGISDALEADPSFPHP</sequence>
<feature type="region of interest" description="Disordered" evidence="2">
    <location>
        <begin position="358"/>
        <end position="444"/>
    </location>
</feature>
<feature type="compositionally biased region" description="Polar residues" evidence="2">
    <location>
        <begin position="179"/>
        <end position="188"/>
    </location>
</feature>
<feature type="compositionally biased region" description="Polar residues" evidence="2">
    <location>
        <begin position="195"/>
        <end position="210"/>
    </location>
</feature>
<feature type="region of interest" description="Disordered" evidence="2">
    <location>
        <begin position="134"/>
        <end position="243"/>
    </location>
</feature>
<evidence type="ECO:0000313" key="5">
    <source>
        <dbReference type="Proteomes" id="UP000325313"/>
    </source>
</evidence>
<feature type="region of interest" description="Disordered" evidence="2">
    <location>
        <begin position="1"/>
        <end position="52"/>
    </location>
</feature>
<dbReference type="AlphaFoldDB" id="A0A5B0QL11"/>
<evidence type="ECO:0000256" key="2">
    <source>
        <dbReference type="SAM" id="MobiDB-lite"/>
    </source>
</evidence>